<dbReference type="RefSeq" id="WP_231821417.1">
    <property type="nucleotide sequence ID" value="NZ_CP082781.1"/>
</dbReference>
<name>A0ABY3RZ21_9MICO</name>
<organism evidence="1 2">
    <name type="scientific">Microbacterium resistens</name>
    <dbReference type="NCBI Taxonomy" id="156977"/>
    <lineage>
        <taxon>Bacteria</taxon>
        <taxon>Bacillati</taxon>
        <taxon>Actinomycetota</taxon>
        <taxon>Actinomycetes</taxon>
        <taxon>Micrococcales</taxon>
        <taxon>Microbacteriaceae</taxon>
        <taxon>Microbacterium</taxon>
    </lineage>
</organism>
<accession>A0ABY3RZ21</accession>
<sequence>MPGPKNRLIELFDEIDRTPWGPHEQALTAEAVALAVEIGDEELEYRARMRQTASANMGGITDLMLTSFAWCLAHHDADPVRFPADIENGAADLMWQFKWMASSLRSSPAFAADQIAAVLDDMEAHYRTAGLGMSGVLMARFEDAWASGRIDEAERLRVRLEATPRDSHSHCDACGRSQIAGFFAETGREDEALRLVDEMVEGGFSCGEEPEHALSVSLVPALHEGRHDDAKAAHLRSYRMSKDNPDLLSTIANNIVFCAVTGNEARALSLVERHLPWLAHDPLAVRAHVRMLQAVGTTLDRVVAAGHGDTPVRGADAAELVPFFGERDGGRGPWTAAELAGAAWAAAERIGRRFDERDGTDGQARRLEAARALATESFDVPIRSDAFVTPPADQAPADPDGWYRRVVDLSAFGAAHEALEALPHVIDAVDAERRAVLTGQRLAALVHLGRDEEAAALLEDRVRTLREAGETSQADVEERFGLALFGRASDEDLDGLTQLLASSADLSPRTRGDIALTLAHHRDETDPAAAMDLVEQAARHFDAAQDTRLGYGAVLAAIGLLVRNDDAEAALVHAERLLEDPETPQGVRARALEVRARIRGGRGEFAAGAADADEVSRIVAGLGGRRALANAQFLAGALWEDAGEPEQALARYRVTARFAEQEGGDVAGAKYRVGRTMLAIGDAAEAAEVFGDVLAIEEEQDEPAGSRAMTVSMLARALRAAEEFGPAYGAFGHAAQLFGEAEAPADQAMAMLEQARILGQFGEQDDAVELLESAAEIVRTAPDALGAVVEVLHNLGQAYGAKQDARAFALFDEVERLAAENDADWLVADVTDSRARALAPLGRIDEAVSAALTASDGYAAAGDVQSAGGAALMAARILAGDGRAEDAVAAYRAAVEHATEIPPLRQIAALELGDVLQGLGRAGEAAEARALAED</sequence>
<dbReference type="Proteomes" id="UP001199642">
    <property type="component" value="Chromosome"/>
</dbReference>
<protein>
    <recommendedName>
        <fullName evidence="3">Tetratricopeptide repeat protein</fullName>
    </recommendedName>
</protein>
<evidence type="ECO:0000313" key="1">
    <source>
        <dbReference type="EMBL" id="UGS28294.1"/>
    </source>
</evidence>
<evidence type="ECO:0008006" key="3">
    <source>
        <dbReference type="Google" id="ProtNLM"/>
    </source>
</evidence>
<gene>
    <name evidence="1" type="ORF">K8F61_09100</name>
</gene>
<dbReference type="SUPFAM" id="SSF48452">
    <property type="entry name" value="TPR-like"/>
    <property type="match status" value="2"/>
</dbReference>
<dbReference type="Gene3D" id="1.25.40.10">
    <property type="entry name" value="Tetratricopeptide repeat domain"/>
    <property type="match status" value="2"/>
</dbReference>
<evidence type="ECO:0000313" key="2">
    <source>
        <dbReference type="Proteomes" id="UP001199642"/>
    </source>
</evidence>
<dbReference type="InterPro" id="IPR011990">
    <property type="entry name" value="TPR-like_helical_dom_sf"/>
</dbReference>
<reference evidence="1 2" key="1">
    <citation type="submission" date="2023-01" db="EMBL/GenBank/DDBJ databases">
        <title>Characterization of estradiol degrading bacteria Microbacterium sp. MZT7 and reveal degrading genes through genome analysis.</title>
        <authorList>
            <person name="Hao P."/>
            <person name="Gao Y."/>
        </authorList>
    </citation>
    <scope>NUCLEOTIDE SEQUENCE [LARGE SCALE GENOMIC DNA]</scope>
    <source>
        <strain evidence="1 2">MZT7</strain>
    </source>
</reference>
<keyword evidence="2" id="KW-1185">Reference proteome</keyword>
<proteinExistence type="predicted"/>
<dbReference type="EMBL" id="CP082781">
    <property type="protein sequence ID" value="UGS28294.1"/>
    <property type="molecule type" value="Genomic_DNA"/>
</dbReference>